<keyword evidence="12" id="KW-0902">Two-component regulatory system</keyword>
<dbReference type="PROSITE" id="PS50110">
    <property type="entry name" value="RESPONSE_REGULATORY"/>
    <property type="match status" value="2"/>
</dbReference>
<dbReference type="SMART" id="SM00086">
    <property type="entry name" value="PAC"/>
    <property type="match status" value="2"/>
</dbReference>
<feature type="domain" description="Response regulatory" evidence="19">
    <location>
        <begin position="663"/>
        <end position="788"/>
    </location>
</feature>
<evidence type="ECO:0000256" key="10">
    <source>
        <dbReference type="ARBA" id="ARBA00022840"/>
    </source>
</evidence>
<dbReference type="FunFam" id="3.30.565.10:FF:000010">
    <property type="entry name" value="Sensor histidine kinase RcsC"/>
    <property type="match status" value="1"/>
</dbReference>
<dbReference type="Pfam" id="PF01627">
    <property type="entry name" value="Hpt"/>
    <property type="match status" value="1"/>
</dbReference>
<dbReference type="PROSITE" id="PS50112">
    <property type="entry name" value="PAS"/>
    <property type="match status" value="2"/>
</dbReference>
<feature type="domain" description="PAS" evidence="20">
    <location>
        <begin position="160"/>
        <end position="231"/>
    </location>
</feature>
<feature type="modified residue" description="4-aspartylphosphate" evidence="17">
    <location>
        <position position="717"/>
    </location>
</feature>
<feature type="domain" description="Histidine kinase" evidence="18">
    <location>
        <begin position="424"/>
        <end position="645"/>
    </location>
</feature>
<dbReference type="STRING" id="867345.SAMN05421693_12911"/>
<dbReference type="Proteomes" id="UP000199496">
    <property type="component" value="Unassembled WGS sequence"/>
</dbReference>
<dbReference type="PANTHER" id="PTHR45339">
    <property type="entry name" value="HYBRID SIGNAL TRANSDUCTION HISTIDINE KINASE J"/>
    <property type="match status" value="1"/>
</dbReference>
<dbReference type="Gene3D" id="3.40.50.2300">
    <property type="match status" value="2"/>
</dbReference>
<accession>A0A1H9FSW7</accession>
<dbReference type="RefSeq" id="WP_090208897.1">
    <property type="nucleotide sequence ID" value="NZ_FOFO01000029.1"/>
</dbReference>
<evidence type="ECO:0000256" key="4">
    <source>
        <dbReference type="ARBA" id="ARBA00022475"/>
    </source>
</evidence>
<dbReference type="Gene3D" id="1.10.287.130">
    <property type="match status" value="1"/>
</dbReference>
<evidence type="ECO:0000256" key="11">
    <source>
        <dbReference type="ARBA" id="ARBA00022989"/>
    </source>
</evidence>
<feature type="modified residue" description="Phosphohistidine" evidence="16">
    <location>
        <position position="1003"/>
    </location>
</feature>
<evidence type="ECO:0000259" key="19">
    <source>
        <dbReference type="PROSITE" id="PS50110"/>
    </source>
</evidence>
<evidence type="ECO:0000259" key="22">
    <source>
        <dbReference type="PROSITE" id="PS50894"/>
    </source>
</evidence>
<dbReference type="CDD" id="cd00082">
    <property type="entry name" value="HisKA"/>
    <property type="match status" value="1"/>
</dbReference>
<proteinExistence type="predicted"/>
<dbReference type="CDD" id="cd17546">
    <property type="entry name" value="REC_hyHK_CKI1_RcsC-like"/>
    <property type="match status" value="1"/>
</dbReference>
<dbReference type="AlphaFoldDB" id="A0A1H9FSW7"/>
<dbReference type="SMART" id="SM00448">
    <property type="entry name" value="REC"/>
    <property type="match status" value="2"/>
</dbReference>
<dbReference type="Gene3D" id="3.30.450.20">
    <property type="entry name" value="PAS domain"/>
    <property type="match status" value="3"/>
</dbReference>
<dbReference type="SUPFAM" id="SSF47226">
    <property type="entry name" value="Histidine-containing phosphotransfer domain, HPT domain"/>
    <property type="match status" value="1"/>
</dbReference>
<dbReference type="InterPro" id="IPR004358">
    <property type="entry name" value="Sig_transdc_His_kin-like_C"/>
</dbReference>
<dbReference type="PANTHER" id="PTHR45339:SF1">
    <property type="entry name" value="HYBRID SIGNAL TRANSDUCTION HISTIDINE KINASE J"/>
    <property type="match status" value="1"/>
</dbReference>
<evidence type="ECO:0000259" key="20">
    <source>
        <dbReference type="PROSITE" id="PS50112"/>
    </source>
</evidence>
<evidence type="ECO:0000256" key="3">
    <source>
        <dbReference type="ARBA" id="ARBA00012438"/>
    </source>
</evidence>
<evidence type="ECO:0000313" key="24">
    <source>
        <dbReference type="Proteomes" id="UP000199496"/>
    </source>
</evidence>
<evidence type="ECO:0000256" key="13">
    <source>
        <dbReference type="ARBA" id="ARBA00023136"/>
    </source>
</evidence>
<evidence type="ECO:0000259" key="18">
    <source>
        <dbReference type="PROSITE" id="PS50109"/>
    </source>
</evidence>
<dbReference type="PROSITE" id="PS50113">
    <property type="entry name" value="PAC"/>
    <property type="match status" value="2"/>
</dbReference>
<evidence type="ECO:0000256" key="9">
    <source>
        <dbReference type="ARBA" id="ARBA00022777"/>
    </source>
</evidence>
<dbReference type="SUPFAM" id="SSF55785">
    <property type="entry name" value="PYP-like sensor domain (PAS domain)"/>
    <property type="match status" value="3"/>
</dbReference>
<dbReference type="EMBL" id="FOFO01000029">
    <property type="protein sequence ID" value="SEQ40583.1"/>
    <property type="molecule type" value="Genomic_DNA"/>
</dbReference>
<sequence length="1148" mass="128105">MFFKKLRNMLFRGHPLEPGTTSSPPLQDSLQEKRLQLATEVAGLGIWDYDIEHDRLLWDSQMHTLYGVDPKDFKGRFEDWAALVLPDDLPSTQAAFQNLIQQDTPFDVQIRVRRPRDGDIRTLRGLARVIRDQQGRATRVVGVNEDISQLKQAQQAIKDREEWLQRLAAQSRTVTWEVDAQGLYVYVSQVAKAVWGYDPEELVGRVRFYELHPAEGREDFKAQAFQAFDRREILQGYINPMMHKQGHMLWMSTHGFPLVDGQGILLGYRGSDLDITEATHARQALENERERFRGIFEKTGSGVAVYQPVDGGQDFIFTDYNPTAERMDQTRREDVIGRRVTACFPGVEAMGLLDVFRQVARTGESVYLPTAFYNDGQLMAWRENTVFRLSSGEVVAVYNDLTHIKQAQETAERANQAKSQFLANMSHEIRTPMNAVIGLSELLLDTPLTHKQRDYLGKIRDSSRMLLGIINDILDYSKIEAGKLELDCQPFRIEDLLDQMRTLFAPAADEAGIELVFELNIREPAIVKGDALRLGQVLTNLLGNAIKFTEQGQVMLSIQELDRTTDNLSLRFQVIDTGIGISAEQQTRLFQPFSQADTSTTRKYGGTGLGLVICRKLLDGMGAPLTLESIPGAGSTFRFELTLPLVPDQDQPETSPALRPGARVLVVDDHDAARAVLVDILEKQHFQTCQANSGETAIEAIKMAERAGTPFELVLMDWKMPGGLDGIQALDRLETLRRQGELEPRALPALIVSAYSQEDLAPYSDRFSAFLSKPVTPRTLLQAMGQAMTAQTDMAPAINRHAPPCFKGHTVLLVEDNILNQEVAKGILNKTGVRVILANDGQEAVERAMQHPVDLVLMDLQMPVMDGFEASRQIRKQYPHLPIIALSAAVMEDDREQARAAGMNDHLAKPIDTQALLNTLQHWLVPTHEAGSVATHVTPEPGRTAAEMTLKGFDTAAALKRFGNDQALYQRALVQFAQQLDGELAVLEKVDQLQDATTGRMLHTLKGLAALVGARTLAEATESLEHRCQSRSSLSPADTQNFLGALRQVREQLAILPEVTRIPEAMPSADPQPPDAHTLAEDIKSLLHTLSLGELVDDAQLLRVRGYFEAQVDAQMTRELMERVDRFDHEGATACLERLAREAGIDFS</sequence>
<dbReference type="SUPFAM" id="SSF52172">
    <property type="entry name" value="CheY-like"/>
    <property type="match status" value="2"/>
</dbReference>
<dbReference type="Pfam" id="PF02518">
    <property type="entry name" value="HATPase_c"/>
    <property type="match status" value="1"/>
</dbReference>
<evidence type="ECO:0000256" key="7">
    <source>
        <dbReference type="ARBA" id="ARBA00022692"/>
    </source>
</evidence>
<dbReference type="FunFam" id="1.10.287.130:FF:000002">
    <property type="entry name" value="Two-component osmosensing histidine kinase"/>
    <property type="match status" value="1"/>
</dbReference>
<dbReference type="CDD" id="cd00130">
    <property type="entry name" value="PAS"/>
    <property type="match status" value="2"/>
</dbReference>
<dbReference type="SMART" id="SM00091">
    <property type="entry name" value="PAS"/>
    <property type="match status" value="3"/>
</dbReference>
<keyword evidence="7" id="KW-0812">Transmembrane</keyword>
<dbReference type="CDD" id="cd00156">
    <property type="entry name" value="REC"/>
    <property type="match status" value="1"/>
</dbReference>
<evidence type="ECO:0000256" key="14">
    <source>
        <dbReference type="ARBA" id="ARBA00064003"/>
    </source>
</evidence>
<dbReference type="Gene3D" id="3.30.565.10">
    <property type="entry name" value="Histidine kinase-like ATPase, C-terminal domain"/>
    <property type="match status" value="1"/>
</dbReference>
<dbReference type="SUPFAM" id="SSF47384">
    <property type="entry name" value="Homodimeric domain of signal transducing histidine kinase"/>
    <property type="match status" value="1"/>
</dbReference>
<dbReference type="PROSITE" id="PS50894">
    <property type="entry name" value="HPT"/>
    <property type="match status" value="1"/>
</dbReference>
<protein>
    <recommendedName>
        <fullName evidence="15">Sensory/regulatory protein RpfC</fullName>
        <ecNumber evidence="3">2.7.13.3</ecNumber>
    </recommendedName>
</protein>
<dbReference type="CDD" id="cd16922">
    <property type="entry name" value="HATPase_EvgS-ArcB-TorS-like"/>
    <property type="match status" value="1"/>
</dbReference>
<comment type="subcellular location">
    <subcellularLocation>
        <location evidence="2">Cell membrane</location>
        <topology evidence="2">Multi-pass membrane protein</topology>
    </subcellularLocation>
</comment>
<feature type="domain" description="HPt" evidence="22">
    <location>
        <begin position="965"/>
        <end position="1063"/>
    </location>
</feature>
<evidence type="ECO:0000256" key="1">
    <source>
        <dbReference type="ARBA" id="ARBA00000085"/>
    </source>
</evidence>
<dbReference type="Gene3D" id="2.10.70.100">
    <property type="match status" value="1"/>
</dbReference>
<dbReference type="PRINTS" id="PR00344">
    <property type="entry name" value="BCTRLSENSOR"/>
</dbReference>
<evidence type="ECO:0000256" key="6">
    <source>
        <dbReference type="ARBA" id="ARBA00022679"/>
    </source>
</evidence>
<dbReference type="InterPro" id="IPR036641">
    <property type="entry name" value="HPT_dom_sf"/>
</dbReference>
<dbReference type="InterPro" id="IPR035965">
    <property type="entry name" value="PAS-like_dom_sf"/>
</dbReference>
<feature type="domain" description="PAC" evidence="21">
    <location>
        <begin position="235"/>
        <end position="287"/>
    </location>
</feature>
<dbReference type="Pfam" id="PF08447">
    <property type="entry name" value="PAS_3"/>
    <property type="match status" value="1"/>
</dbReference>
<feature type="domain" description="PAS" evidence="20">
    <location>
        <begin position="31"/>
        <end position="103"/>
    </location>
</feature>
<evidence type="ECO:0000313" key="23">
    <source>
        <dbReference type="EMBL" id="SEQ40583.1"/>
    </source>
</evidence>
<dbReference type="Pfam" id="PF00072">
    <property type="entry name" value="Response_reg"/>
    <property type="match status" value="2"/>
</dbReference>
<dbReference type="Pfam" id="PF13426">
    <property type="entry name" value="PAS_9"/>
    <property type="match status" value="1"/>
</dbReference>
<evidence type="ECO:0000256" key="5">
    <source>
        <dbReference type="ARBA" id="ARBA00022553"/>
    </source>
</evidence>
<dbReference type="InterPro" id="IPR008207">
    <property type="entry name" value="Sig_transdc_His_kin_Hpt_dom"/>
</dbReference>
<name>A0A1H9FSW7_9GAMM</name>
<evidence type="ECO:0000256" key="16">
    <source>
        <dbReference type="PROSITE-ProRule" id="PRU00110"/>
    </source>
</evidence>
<dbReference type="InterPro" id="IPR036097">
    <property type="entry name" value="HisK_dim/P_sf"/>
</dbReference>
<dbReference type="SMART" id="SM00388">
    <property type="entry name" value="HisKA"/>
    <property type="match status" value="1"/>
</dbReference>
<dbReference type="InterPro" id="IPR013656">
    <property type="entry name" value="PAS_4"/>
</dbReference>
<dbReference type="NCBIfam" id="TIGR00229">
    <property type="entry name" value="sensory_box"/>
    <property type="match status" value="2"/>
</dbReference>
<dbReference type="CDD" id="cd00088">
    <property type="entry name" value="HPT"/>
    <property type="match status" value="1"/>
</dbReference>
<gene>
    <name evidence="23" type="ORF">SAMN05421693_12911</name>
</gene>
<reference evidence="23 24" key="1">
    <citation type="submission" date="2016-10" db="EMBL/GenBank/DDBJ databases">
        <authorList>
            <person name="de Groot N.N."/>
        </authorList>
    </citation>
    <scope>NUCLEOTIDE SEQUENCE [LARGE SCALE GENOMIC DNA]</scope>
    <source>
        <strain evidence="23 24">B7-7</strain>
    </source>
</reference>
<dbReference type="InterPro" id="IPR003661">
    <property type="entry name" value="HisK_dim/P_dom"/>
</dbReference>
<keyword evidence="11" id="KW-1133">Transmembrane helix</keyword>
<keyword evidence="4" id="KW-1003">Cell membrane</keyword>
<dbReference type="PROSITE" id="PS50109">
    <property type="entry name" value="HIS_KIN"/>
    <property type="match status" value="1"/>
</dbReference>
<dbReference type="InterPro" id="IPR013655">
    <property type="entry name" value="PAS_fold_3"/>
</dbReference>
<comment type="catalytic activity">
    <reaction evidence="1">
        <text>ATP + protein L-histidine = ADP + protein N-phospho-L-histidine.</text>
        <dbReference type="EC" id="2.7.13.3"/>
    </reaction>
</comment>
<evidence type="ECO:0000256" key="8">
    <source>
        <dbReference type="ARBA" id="ARBA00022741"/>
    </source>
</evidence>
<dbReference type="SUPFAM" id="SSF55874">
    <property type="entry name" value="ATPase domain of HSP90 chaperone/DNA topoisomerase II/histidine kinase"/>
    <property type="match status" value="1"/>
</dbReference>
<keyword evidence="6" id="KW-0808">Transferase</keyword>
<dbReference type="InterPro" id="IPR036890">
    <property type="entry name" value="HATPase_C_sf"/>
</dbReference>
<evidence type="ECO:0000259" key="21">
    <source>
        <dbReference type="PROSITE" id="PS50113"/>
    </source>
</evidence>
<dbReference type="SMART" id="SM00387">
    <property type="entry name" value="HATPase_c"/>
    <property type="match status" value="1"/>
</dbReference>
<keyword evidence="8" id="KW-0547">Nucleotide-binding</keyword>
<dbReference type="InterPro" id="IPR005467">
    <property type="entry name" value="His_kinase_dom"/>
</dbReference>
<dbReference type="Pfam" id="PF08448">
    <property type="entry name" value="PAS_4"/>
    <property type="match status" value="1"/>
</dbReference>
<keyword evidence="13" id="KW-0472">Membrane</keyword>
<dbReference type="InterPro" id="IPR001789">
    <property type="entry name" value="Sig_transdc_resp-reg_receiver"/>
</dbReference>
<dbReference type="InterPro" id="IPR011006">
    <property type="entry name" value="CheY-like_superfamily"/>
</dbReference>
<evidence type="ECO:0000256" key="12">
    <source>
        <dbReference type="ARBA" id="ARBA00023012"/>
    </source>
</evidence>
<dbReference type="Gene3D" id="1.20.120.160">
    <property type="entry name" value="HPT domain"/>
    <property type="match status" value="1"/>
</dbReference>
<feature type="domain" description="PAC" evidence="21">
    <location>
        <begin position="106"/>
        <end position="159"/>
    </location>
</feature>
<keyword evidence="5 17" id="KW-0597">Phosphoprotein</keyword>
<dbReference type="Pfam" id="PF00512">
    <property type="entry name" value="HisKA"/>
    <property type="match status" value="1"/>
</dbReference>
<dbReference type="InterPro" id="IPR003594">
    <property type="entry name" value="HATPase_dom"/>
</dbReference>
<dbReference type="GO" id="GO:0005886">
    <property type="term" value="C:plasma membrane"/>
    <property type="evidence" value="ECO:0007669"/>
    <property type="project" value="UniProtKB-SubCell"/>
</dbReference>
<keyword evidence="10" id="KW-0067">ATP-binding</keyword>
<dbReference type="OrthoDB" id="9806130at2"/>
<dbReference type="InterPro" id="IPR000014">
    <property type="entry name" value="PAS"/>
</dbReference>
<feature type="domain" description="Response regulatory" evidence="19">
    <location>
        <begin position="810"/>
        <end position="924"/>
    </location>
</feature>
<dbReference type="InterPro" id="IPR000700">
    <property type="entry name" value="PAS-assoc_C"/>
</dbReference>
<organism evidence="23 24">
    <name type="scientific">Ectothiorhodospira magna</name>
    <dbReference type="NCBI Taxonomy" id="867345"/>
    <lineage>
        <taxon>Bacteria</taxon>
        <taxon>Pseudomonadati</taxon>
        <taxon>Pseudomonadota</taxon>
        <taxon>Gammaproteobacteria</taxon>
        <taxon>Chromatiales</taxon>
        <taxon>Ectothiorhodospiraceae</taxon>
        <taxon>Ectothiorhodospira</taxon>
    </lineage>
</organism>
<keyword evidence="9" id="KW-0418">Kinase</keyword>
<keyword evidence="24" id="KW-1185">Reference proteome</keyword>
<dbReference type="InterPro" id="IPR001610">
    <property type="entry name" value="PAC"/>
</dbReference>
<evidence type="ECO:0000256" key="15">
    <source>
        <dbReference type="ARBA" id="ARBA00068150"/>
    </source>
</evidence>
<comment type="subunit">
    <text evidence="14">At low DSF concentrations, interacts with RpfF.</text>
</comment>
<dbReference type="GO" id="GO:0000155">
    <property type="term" value="F:phosphorelay sensor kinase activity"/>
    <property type="evidence" value="ECO:0007669"/>
    <property type="project" value="InterPro"/>
</dbReference>
<feature type="modified residue" description="4-aspartylphosphate" evidence="17">
    <location>
        <position position="859"/>
    </location>
</feature>
<evidence type="ECO:0000256" key="2">
    <source>
        <dbReference type="ARBA" id="ARBA00004651"/>
    </source>
</evidence>
<dbReference type="GO" id="GO:0005524">
    <property type="term" value="F:ATP binding"/>
    <property type="evidence" value="ECO:0007669"/>
    <property type="project" value="UniProtKB-KW"/>
</dbReference>
<dbReference type="EC" id="2.7.13.3" evidence="3"/>
<evidence type="ECO:0000256" key="17">
    <source>
        <dbReference type="PROSITE-ProRule" id="PRU00169"/>
    </source>
</evidence>